<keyword evidence="5" id="KW-0539">Nucleus</keyword>
<evidence type="ECO:0000256" key="2">
    <source>
        <dbReference type="ARBA" id="ARBA00022574"/>
    </source>
</evidence>
<evidence type="ECO:0000259" key="6">
    <source>
        <dbReference type="Pfam" id="PF07569"/>
    </source>
</evidence>
<keyword evidence="4" id="KW-0156">Chromatin regulator</keyword>
<proteinExistence type="predicted"/>
<evidence type="ECO:0000256" key="5">
    <source>
        <dbReference type="ARBA" id="ARBA00023242"/>
    </source>
</evidence>
<sequence>MQYTTEPIRKTPTWVDAAVAPPIVSQSQLKLGLPRVKSTLMKKMSAERTTTVMECHNTSGTEVSDYTKLIISRHGMVLWTDYLSSAILQMTGNDLFSAVACEDASIVIYSPAGRRLLPTIVLESTPVVLTSNDRWLLCLTATGQLCTWDVTHQACELSSISISPLLRVAQVGPSEESHSAPALRDIRIQKNGTPLVITSYHQAFAYNKDMRCWLRISDAWHIISELWGSGSSLIEQHPLGWLSTALTMTGSTDATNQSILTLAKSDPEASGTITLSHIENQLAVALLLGSIKEYNEWMLYYAKRLAKENCQSKVEELCQWLMGPPYV</sequence>
<evidence type="ECO:0000256" key="4">
    <source>
        <dbReference type="ARBA" id="ARBA00022853"/>
    </source>
</evidence>
<dbReference type="InterPro" id="IPR031120">
    <property type="entry name" value="HIR1-like"/>
</dbReference>
<keyword evidence="2" id="KW-0853">WD repeat</keyword>
<keyword evidence="8" id="KW-1185">Reference proteome</keyword>
<accession>A0A1X2HXT8</accession>
<evidence type="ECO:0000313" key="8">
    <source>
        <dbReference type="Proteomes" id="UP000193560"/>
    </source>
</evidence>
<feature type="domain" description="Protein HIRA-like C-terminal" evidence="6">
    <location>
        <begin position="113"/>
        <end position="321"/>
    </location>
</feature>
<reference evidence="7 8" key="1">
    <citation type="submission" date="2016-07" db="EMBL/GenBank/DDBJ databases">
        <title>Pervasive Adenine N6-methylation of Active Genes in Fungi.</title>
        <authorList>
            <consortium name="DOE Joint Genome Institute"/>
            <person name="Mondo S.J."/>
            <person name="Dannebaum R.O."/>
            <person name="Kuo R.C."/>
            <person name="Labutti K."/>
            <person name="Haridas S."/>
            <person name="Kuo A."/>
            <person name="Salamov A."/>
            <person name="Ahrendt S.R."/>
            <person name="Lipzen A."/>
            <person name="Sullivan W."/>
            <person name="Andreopoulos W.B."/>
            <person name="Clum A."/>
            <person name="Lindquist E."/>
            <person name="Daum C."/>
            <person name="Ramamoorthy G.K."/>
            <person name="Gryganskyi A."/>
            <person name="Culley D."/>
            <person name="Magnuson J.K."/>
            <person name="James T.Y."/>
            <person name="O'Malley M.A."/>
            <person name="Stajich J.E."/>
            <person name="Spatafora J.W."/>
            <person name="Visel A."/>
            <person name="Grigoriev I.V."/>
        </authorList>
    </citation>
    <scope>NUCLEOTIDE SEQUENCE [LARGE SCALE GENOMIC DNA]</scope>
    <source>
        <strain evidence="7 8">NRRL 1336</strain>
    </source>
</reference>
<gene>
    <name evidence="7" type="ORF">BCR42DRAFT_338407</name>
</gene>
<dbReference type="Proteomes" id="UP000193560">
    <property type="component" value="Unassembled WGS sequence"/>
</dbReference>
<dbReference type="GO" id="GO:0005634">
    <property type="term" value="C:nucleus"/>
    <property type="evidence" value="ECO:0007669"/>
    <property type="project" value="UniProtKB-SubCell"/>
</dbReference>
<dbReference type="GO" id="GO:0006338">
    <property type="term" value="P:chromatin remodeling"/>
    <property type="evidence" value="ECO:0007669"/>
    <property type="project" value="InterPro"/>
</dbReference>
<dbReference type="Pfam" id="PF07569">
    <property type="entry name" value="Hira"/>
    <property type="match status" value="1"/>
</dbReference>
<dbReference type="EMBL" id="MCGE01000047">
    <property type="protein sequence ID" value="ORZ04889.1"/>
    <property type="molecule type" value="Genomic_DNA"/>
</dbReference>
<dbReference type="GO" id="GO:0000785">
    <property type="term" value="C:chromatin"/>
    <property type="evidence" value="ECO:0007669"/>
    <property type="project" value="TreeGrafter"/>
</dbReference>
<dbReference type="GO" id="GO:0006351">
    <property type="term" value="P:DNA-templated transcription"/>
    <property type="evidence" value="ECO:0007669"/>
    <property type="project" value="InterPro"/>
</dbReference>
<dbReference type="OrthoDB" id="1741719at2759"/>
<organism evidence="7 8">
    <name type="scientific">Absidia repens</name>
    <dbReference type="NCBI Taxonomy" id="90262"/>
    <lineage>
        <taxon>Eukaryota</taxon>
        <taxon>Fungi</taxon>
        <taxon>Fungi incertae sedis</taxon>
        <taxon>Mucoromycota</taxon>
        <taxon>Mucoromycotina</taxon>
        <taxon>Mucoromycetes</taxon>
        <taxon>Mucorales</taxon>
        <taxon>Cunninghamellaceae</taxon>
        <taxon>Absidia</taxon>
    </lineage>
</organism>
<dbReference type="STRING" id="90262.A0A1X2HXT8"/>
<protein>
    <submittedName>
        <fullName evidence="7">TUP1-like enhancer of split-domain-containing protein</fullName>
    </submittedName>
</protein>
<evidence type="ECO:0000256" key="3">
    <source>
        <dbReference type="ARBA" id="ARBA00022737"/>
    </source>
</evidence>
<evidence type="ECO:0000256" key="1">
    <source>
        <dbReference type="ARBA" id="ARBA00004123"/>
    </source>
</evidence>
<dbReference type="PANTHER" id="PTHR13831:SF0">
    <property type="entry name" value="PROTEIN HIRA"/>
    <property type="match status" value="1"/>
</dbReference>
<keyword evidence="3" id="KW-0677">Repeat</keyword>
<dbReference type="GO" id="GO:0031491">
    <property type="term" value="F:nucleosome binding"/>
    <property type="evidence" value="ECO:0007669"/>
    <property type="project" value="TreeGrafter"/>
</dbReference>
<evidence type="ECO:0000313" key="7">
    <source>
        <dbReference type="EMBL" id="ORZ04889.1"/>
    </source>
</evidence>
<comment type="subcellular location">
    <subcellularLocation>
        <location evidence="1">Nucleus</location>
    </subcellularLocation>
</comment>
<dbReference type="AlphaFoldDB" id="A0A1X2HXT8"/>
<comment type="caution">
    <text evidence="7">The sequence shown here is derived from an EMBL/GenBank/DDBJ whole genome shotgun (WGS) entry which is preliminary data.</text>
</comment>
<dbReference type="InterPro" id="IPR011494">
    <property type="entry name" value="HIRA-like_C"/>
</dbReference>
<dbReference type="GO" id="GO:0006355">
    <property type="term" value="P:regulation of DNA-templated transcription"/>
    <property type="evidence" value="ECO:0007669"/>
    <property type="project" value="InterPro"/>
</dbReference>
<dbReference type="PANTHER" id="PTHR13831">
    <property type="entry name" value="MEMBER OF THE HIR1 FAMILY OF WD-REPEAT PROTEINS"/>
    <property type="match status" value="1"/>
</dbReference>
<dbReference type="GO" id="GO:0000417">
    <property type="term" value="C:HIR complex"/>
    <property type="evidence" value="ECO:0007669"/>
    <property type="project" value="TreeGrafter"/>
</dbReference>
<name>A0A1X2HXT8_9FUNG</name>